<organism evidence="1 2">
    <name type="scientific">Amycolatopsis acidicola</name>
    <dbReference type="NCBI Taxonomy" id="2596893"/>
    <lineage>
        <taxon>Bacteria</taxon>
        <taxon>Bacillati</taxon>
        <taxon>Actinomycetota</taxon>
        <taxon>Actinomycetes</taxon>
        <taxon>Pseudonocardiales</taxon>
        <taxon>Pseudonocardiaceae</taxon>
        <taxon>Amycolatopsis</taxon>
    </lineage>
</organism>
<evidence type="ECO:0000313" key="1">
    <source>
        <dbReference type="EMBL" id="KAA9165809.1"/>
    </source>
</evidence>
<dbReference type="OrthoDB" id="3629104at2"/>
<dbReference type="Proteomes" id="UP000319769">
    <property type="component" value="Unassembled WGS sequence"/>
</dbReference>
<dbReference type="RefSeq" id="WP_144745726.1">
    <property type="nucleotide sequence ID" value="NZ_VMNW02000004.1"/>
</dbReference>
<proteinExistence type="predicted"/>
<keyword evidence="2" id="KW-1185">Reference proteome</keyword>
<comment type="caution">
    <text evidence="1">The sequence shown here is derived from an EMBL/GenBank/DDBJ whole genome shotgun (WGS) entry which is preliminary data.</text>
</comment>
<sequence>MECISCSAGLDHCHGTLVLHTDDVVECTEPGCRDYDRIRHTLTLTCDEIPGGCHCTADLVVEEYAHAS</sequence>
<protein>
    <submittedName>
        <fullName evidence="1">Uncharacterized protein</fullName>
    </submittedName>
</protein>
<gene>
    <name evidence="1" type="ORF">FPZ12_004830</name>
</gene>
<name>A0A5N0VHI3_9PSEU</name>
<evidence type="ECO:0000313" key="2">
    <source>
        <dbReference type="Proteomes" id="UP000319769"/>
    </source>
</evidence>
<dbReference type="AlphaFoldDB" id="A0A5N0VHI3"/>
<reference evidence="1" key="1">
    <citation type="submission" date="2019-09" db="EMBL/GenBank/DDBJ databases">
        <authorList>
            <person name="Teo W.F.A."/>
            <person name="Duangmal K."/>
        </authorList>
    </citation>
    <scope>NUCLEOTIDE SEQUENCE [LARGE SCALE GENOMIC DNA]</scope>
    <source>
        <strain evidence="1">K81G1</strain>
    </source>
</reference>
<accession>A0A5N0VHI3</accession>
<dbReference type="EMBL" id="VMNW02000004">
    <property type="protein sequence ID" value="KAA9165809.1"/>
    <property type="molecule type" value="Genomic_DNA"/>
</dbReference>